<feature type="compositionally biased region" description="Polar residues" evidence="1">
    <location>
        <begin position="86"/>
        <end position="110"/>
    </location>
</feature>
<feature type="region of interest" description="Disordered" evidence="1">
    <location>
        <begin position="360"/>
        <end position="403"/>
    </location>
</feature>
<evidence type="ECO:0000313" key="5">
    <source>
        <dbReference type="Proteomes" id="UP001055219"/>
    </source>
</evidence>
<protein>
    <submittedName>
        <fullName evidence="4">Uncharacterized protein</fullName>
    </submittedName>
</protein>
<evidence type="ECO:0000256" key="1">
    <source>
        <dbReference type="SAM" id="MobiDB-lite"/>
    </source>
</evidence>
<dbReference type="OrthoDB" id="4084551at2759"/>
<sequence length="403" mass="45022">MRGSSLFASALLLLQANAHPAAPVEPDDDPVAIITAAPILAKRASPTAPWVRVDDEGRPAETLTPKLKDGSDDEYDNAAPHDLTASEFTSTAWGRVTTSTGEPPNPSATNKHGEGAFSRCYNEDGDNAPLCAPAEDSTLFQGTTYYITWDPDFFNKTDKPGNVTYEIAVRLDYLNRTTDKEAPDHNNLEEWRDEEYEKLDETDRVPADWGFLPLKIEKKYLKGPRPHNITLQLMLGTQGNKGLNETGPALPLVFDYHQRPDQDPETYEHRDIVIALPITFGLLIFIAVGLFLWNRKTRRVEIGNIMSRSRGYTGRKVRGVFGKNIGRDGAAGAIRLEERETQGEPLYVYSDAVPEAPRRHIRRDSDLGSLAGSPVTPDFRDNTEGGNAFRDEMRRQDEERRAR</sequence>
<dbReference type="EMBL" id="JAGIXG020000009">
    <property type="protein sequence ID" value="KAI6783095.1"/>
    <property type="molecule type" value="Genomic_DNA"/>
</dbReference>
<dbReference type="Proteomes" id="UP001055219">
    <property type="component" value="Unassembled WGS sequence"/>
</dbReference>
<organism evidence="4 5">
    <name type="scientific">Emericellopsis cladophorae</name>
    <dbReference type="NCBI Taxonomy" id="2686198"/>
    <lineage>
        <taxon>Eukaryota</taxon>
        <taxon>Fungi</taxon>
        <taxon>Dikarya</taxon>
        <taxon>Ascomycota</taxon>
        <taxon>Pezizomycotina</taxon>
        <taxon>Sordariomycetes</taxon>
        <taxon>Hypocreomycetidae</taxon>
        <taxon>Hypocreales</taxon>
        <taxon>Bionectriaceae</taxon>
        <taxon>Emericellopsis</taxon>
    </lineage>
</organism>
<feature type="region of interest" description="Disordered" evidence="1">
    <location>
        <begin position="50"/>
        <end position="116"/>
    </location>
</feature>
<dbReference type="RefSeq" id="XP_051363951.1">
    <property type="nucleotide sequence ID" value="XM_051504434.1"/>
</dbReference>
<accession>A0A9Q0BFX6</accession>
<keyword evidence="2" id="KW-0812">Transmembrane</keyword>
<reference evidence="4" key="2">
    <citation type="submission" date="2022-07" db="EMBL/GenBank/DDBJ databases">
        <authorList>
            <person name="Goncalves M.F.M."/>
            <person name="Hilario S."/>
            <person name="Van De Peer Y."/>
            <person name="Esteves A.C."/>
            <person name="Alves A."/>
        </authorList>
    </citation>
    <scope>NUCLEOTIDE SEQUENCE</scope>
    <source>
        <strain evidence="4">MUM 19.33</strain>
    </source>
</reference>
<comment type="caution">
    <text evidence="4">The sequence shown here is derived from an EMBL/GenBank/DDBJ whole genome shotgun (WGS) entry which is preliminary data.</text>
</comment>
<gene>
    <name evidence="4" type="ORF">J7T54_000597</name>
</gene>
<evidence type="ECO:0000256" key="3">
    <source>
        <dbReference type="SAM" id="SignalP"/>
    </source>
</evidence>
<evidence type="ECO:0000256" key="2">
    <source>
        <dbReference type="SAM" id="Phobius"/>
    </source>
</evidence>
<dbReference type="Pfam" id="PF14610">
    <property type="entry name" value="Psg1"/>
    <property type="match status" value="1"/>
</dbReference>
<dbReference type="GeneID" id="75827116"/>
<proteinExistence type="predicted"/>
<keyword evidence="2" id="KW-0472">Membrane</keyword>
<feature type="signal peptide" evidence="3">
    <location>
        <begin position="1"/>
        <end position="18"/>
    </location>
</feature>
<dbReference type="AlphaFoldDB" id="A0A9Q0BFX6"/>
<keyword evidence="3" id="KW-0732">Signal</keyword>
<feature type="chain" id="PRO_5040418152" evidence="3">
    <location>
        <begin position="19"/>
        <end position="403"/>
    </location>
</feature>
<feature type="compositionally biased region" description="Basic and acidic residues" evidence="1">
    <location>
        <begin position="378"/>
        <end position="403"/>
    </location>
</feature>
<keyword evidence="5" id="KW-1185">Reference proteome</keyword>
<feature type="transmembrane region" description="Helical" evidence="2">
    <location>
        <begin position="272"/>
        <end position="293"/>
    </location>
</feature>
<dbReference type="InterPro" id="IPR028000">
    <property type="entry name" value="Pma1"/>
</dbReference>
<evidence type="ECO:0000313" key="4">
    <source>
        <dbReference type="EMBL" id="KAI6783095.1"/>
    </source>
</evidence>
<reference evidence="4" key="1">
    <citation type="journal article" date="2021" name="J Fungi (Basel)">
        <title>Genomic and Metabolomic Analyses of the Marine Fungus Emericellopsis cladophorae: Insights into Saltwater Adaptability Mechanisms and Its Biosynthetic Potential.</title>
        <authorList>
            <person name="Goncalves M.F.M."/>
            <person name="Hilario S."/>
            <person name="Van de Peer Y."/>
            <person name="Esteves A.C."/>
            <person name="Alves A."/>
        </authorList>
    </citation>
    <scope>NUCLEOTIDE SEQUENCE</scope>
    <source>
        <strain evidence="4">MUM 19.33</strain>
    </source>
</reference>
<name>A0A9Q0BFX6_9HYPO</name>
<keyword evidence="2" id="KW-1133">Transmembrane helix</keyword>